<comment type="caution">
    <text evidence="2">The sequence shown here is derived from an EMBL/GenBank/DDBJ whole genome shotgun (WGS) entry which is preliminary data.</text>
</comment>
<feature type="transmembrane region" description="Helical" evidence="1">
    <location>
        <begin position="176"/>
        <end position="196"/>
    </location>
</feature>
<name>A0ABW4E9R1_9LACO</name>
<reference evidence="3" key="1">
    <citation type="journal article" date="2019" name="Int. J. Syst. Evol. Microbiol.">
        <title>The Global Catalogue of Microorganisms (GCM) 10K type strain sequencing project: providing services to taxonomists for standard genome sequencing and annotation.</title>
        <authorList>
            <consortium name="The Broad Institute Genomics Platform"/>
            <consortium name="The Broad Institute Genome Sequencing Center for Infectious Disease"/>
            <person name="Wu L."/>
            <person name="Ma J."/>
        </authorList>
    </citation>
    <scope>NUCLEOTIDE SEQUENCE [LARGE SCALE GENOMIC DNA]</scope>
    <source>
        <strain evidence="3">CCM 8903</strain>
    </source>
</reference>
<sequence>MFNIAIFKQSVRKNYPLWLLMTVIVCFFACMVAYLAKVNPSLNLPGSPGGTDLITIYAGAFYDIMGLMLILVYAIATGIRLVVTEVDRGDLSYTLNTPVNRREVILTKVVFYVASLLAMILVLSLVGSAANAIISPGKLDYGAFWAINGVMFCFMFAISGISFFASCWFNKTGSALTICVGIPVVFFLFNVIAGFGSDFEIFKYFTLNTLFNPTDIIAGNNIIADTATLLGVGLVLYVVGIMRFLKKDLPL</sequence>
<evidence type="ECO:0000256" key="1">
    <source>
        <dbReference type="SAM" id="Phobius"/>
    </source>
</evidence>
<keyword evidence="1" id="KW-0812">Transmembrane</keyword>
<keyword evidence="1" id="KW-1133">Transmembrane helix</keyword>
<proteinExistence type="predicted"/>
<evidence type="ECO:0000313" key="3">
    <source>
        <dbReference type="Proteomes" id="UP001597252"/>
    </source>
</evidence>
<organism evidence="2 3">
    <name type="scientific">Lacticaseibacillus baoqingensis</name>
    <dbReference type="NCBI Taxonomy" id="2486013"/>
    <lineage>
        <taxon>Bacteria</taxon>
        <taxon>Bacillati</taxon>
        <taxon>Bacillota</taxon>
        <taxon>Bacilli</taxon>
        <taxon>Lactobacillales</taxon>
        <taxon>Lactobacillaceae</taxon>
        <taxon>Lacticaseibacillus</taxon>
    </lineage>
</organism>
<feature type="transmembrane region" description="Helical" evidence="1">
    <location>
        <begin position="216"/>
        <end position="239"/>
    </location>
</feature>
<dbReference type="EMBL" id="JBHTON010000024">
    <property type="protein sequence ID" value="MFD1485205.1"/>
    <property type="molecule type" value="Genomic_DNA"/>
</dbReference>
<dbReference type="PANTHER" id="PTHR37305">
    <property type="entry name" value="INTEGRAL MEMBRANE PROTEIN-RELATED"/>
    <property type="match status" value="1"/>
</dbReference>
<keyword evidence="3" id="KW-1185">Reference proteome</keyword>
<feature type="transmembrane region" description="Helical" evidence="1">
    <location>
        <begin position="109"/>
        <end position="134"/>
    </location>
</feature>
<dbReference type="PANTHER" id="PTHR37305:SF2">
    <property type="entry name" value="BACITRACIN TRANSPORT PERMEASE PROTEIN BCRB"/>
    <property type="match status" value="1"/>
</dbReference>
<protein>
    <submittedName>
        <fullName evidence="2">ABC transporter permease</fullName>
    </submittedName>
</protein>
<feature type="transmembrane region" description="Helical" evidence="1">
    <location>
        <begin position="146"/>
        <end position="169"/>
    </location>
</feature>
<dbReference type="Pfam" id="PF12679">
    <property type="entry name" value="ABC2_membrane_2"/>
    <property type="match status" value="1"/>
</dbReference>
<accession>A0ABW4E9R1</accession>
<feature type="transmembrane region" description="Helical" evidence="1">
    <location>
        <begin position="56"/>
        <end position="83"/>
    </location>
</feature>
<keyword evidence="1" id="KW-0472">Membrane</keyword>
<evidence type="ECO:0000313" key="2">
    <source>
        <dbReference type="EMBL" id="MFD1485205.1"/>
    </source>
</evidence>
<dbReference type="Proteomes" id="UP001597252">
    <property type="component" value="Unassembled WGS sequence"/>
</dbReference>
<feature type="transmembrane region" description="Helical" evidence="1">
    <location>
        <begin position="17"/>
        <end position="36"/>
    </location>
</feature>
<gene>
    <name evidence="2" type="ORF">ACFQ5J_08180</name>
</gene>
<dbReference type="RefSeq" id="WP_125753069.1">
    <property type="nucleotide sequence ID" value="NZ_JBHTON010000024.1"/>
</dbReference>